<dbReference type="RefSeq" id="WP_130977581.1">
    <property type="nucleotide sequence ID" value="NZ_SISF01000026.1"/>
</dbReference>
<evidence type="ECO:0000313" key="1">
    <source>
        <dbReference type="EMBL" id="TBN14874.1"/>
    </source>
</evidence>
<dbReference type="Proteomes" id="UP000294239">
    <property type="component" value="Unassembled WGS sequence"/>
</dbReference>
<protein>
    <recommendedName>
        <fullName evidence="3">CN hydrolase domain-containing protein</fullName>
    </recommendedName>
</protein>
<dbReference type="Gene3D" id="3.60.110.10">
    <property type="entry name" value="Carbon-nitrogen hydrolase"/>
    <property type="match status" value="1"/>
</dbReference>
<dbReference type="SUPFAM" id="SSF56317">
    <property type="entry name" value="Carbon-nitrogen hydrolase"/>
    <property type="match status" value="1"/>
</dbReference>
<accession>A0ABY1YD78</accession>
<sequence>MIPADAMRGVRPSAAAGSEKIVFIPVAEDAPDISKSHIRRGGNDFVDFRMSNSIDVAGRITSALAKSSTSDIVLVPELVVSEEDADKIAEHLLESGTSHRMVISGSGQTRQTIDEQPWNEARVLNGFGVELWRQRKVWPAGITRDLALRYGLPDPGDGQIFEDTASGHDITVIDTDGLGRCIILICQDLQARPVADDLIRQYQPDWVFVPIMDCGASVERWAHRRSLELSTLSQARFLISSSLSLAKVLEIVPLPPCGLAVGPSNPASSSSEDAEDGDRLVKEAFVDASSKPTFATLVWRSIGWKKTFVISK</sequence>
<dbReference type="GeneID" id="301041041"/>
<evidence type="ECO:0008006" key="3">
    <source>
        <dbReference type="Google" id="ProtNLM"/>
    </source>
</evidence>
<evidence type="ECO:0000313" key="2">
    <source>
        <dbReference type="Proteomes" id="UP000294239"/>
    </source>
</evidence>
<name>A0ABY1YD78_9HYPH</name>
<reference evidence="1 2" key="1">
    <citation type="submission" date="2019-02" db="EMBL/GenBank/DDBJ databases">
        <title>Current taxonomic status of genus Agrobacterium and description of Agrobacterium cavarae sp. nov. isolated from maize roots.</title>
        <authorList>
            <person name="Flores-Felix J.D."/>
            <person name="Menendez E."/>
            <person name="Ramirez-Bahena M.H."/>
            <person name="Garcia-Fraile P."/>
            <person name="Velazquez E."/>
        </authorList>
    </citation>
    <scope>NUCLEOTIDE SEQUENCE [LARGE SCALE GENOMIC DNA]</scope>
    <source>
        <strain evidence="1 2">RZME10</strain>
    </source>
</reference>
<comment type="caution">
    <text evidence="1">The sequence shown here is derived from an EMBL/GenBank/DDBJ whole genome shotgun (WGS) entry which is preliminary data.</text>
</comment>
<organism evidence="1 2">
    <name type="scientific">Agrobacterium cavarae</name>
    <dbReference type="NCBI Taxonomy" id="2528239"/>
    <lineage>
        <taxon>Bacteria</taxon>
        <taxon>Pseudomonadati</taxon>
        <taxon>Pseudomonadota</taxon>
        <taxon>Alphaproteobacteria</taxon>
        <taxon>Hyphomicrobiales</taxon>
        <taxon>Rhizobiaceae</taxon>
        <taxon>Rhizobium/Agrobacterium group</taxon>
        <taxon>Agrobacterium</taxon>
    </lineage>
</organism>
<dbReference type="EMBL" id="SISF01000026">
    <property type="protein sequence ID" value="TBN14874.1"/>
    <property type="molecule type" value="Genomic_DNA"/>
</dbReference>
<proteinExistence type="predicted"/>
<gene>
    <name evidence="1" type="ORF">EYC79_07585</name>
</gene>
<keyword evidence="2" id="KW-1185">Reference proteome</keyword>
<dbReference type="InterPro" id="IPR036526">
    <property type="entry name" value="C-N_Hydrolase_sf"/>
</dbReference>